<dbReference type="EMBL" id="JAIPUX010003289">
    <property type="protein sequence ID" value="KAH0620868.1"/>
    <property type="molecule type" value="Genomic_DNA"/>
</dbReference>
<protein>
    <submittedName>
        <fullName evidence="2">Uncharacterized protein</fullName>
    </submittedName>
</protein>
<gene>
    <name evidence="2" type="ORF">JD844_021725</name>
</gene>
<accession>A0ABQ7SU44</accession>
<feature type="region of interest" description="Disordered" evidence="1">
    <location>
        <begin position="21"/>
        <end position="116"/>
    </location>
</feature>
<evidence type="ECO:0000313" key="2">
    <source>
        <dbReference type="EMBL" id="KAH0620868.1"/>
    </source>
</evidence>
<name>A0ABQ7SU44_PHRPL</name>
<comment type="caution">
    <text evidence="2">The sequence shown here is derived from an EMBL/GenBank/DDBJ whole genome shotgun (WGS) entry which is preliminary data.</text>
</comment>
<keyword evidence="3" id="KW-1185">Reference proteome</keyword>
<sequence>MIPTMIPTSISRVMIPMSIVDTNSDDTNSHITDIDTDSDHTDNDTTVNIDSDDTDSDDIHNDTDVNINSDDTDVETNNDTSSDDIDDDTNIDIDSSDTDVNTDSNDTDSIDADVGANTDTSANADVSADADINAGISTDANIDTIADTKVSAENDTDTDIDLGADADVNVDTDVSTDIADAYSASFVSITRGQTFIFIGDPPPPRYKKEQDLKSCTPPFGTVGLGIHRVNFKGTKAGAEYTNGVYDIVSPAQSVYFGTLQILHLLEDLKLALEMLKDPQEKEALRNQIPGTTAACIHDWLEENLDTKRECQIKAFEFLISVLANKKNSNKNQGAVAQNLEQATELERAGVVKYAQPFSLLEVEEDKVKENRHGCGSPERSCDCSEPRELQLLKWARSMDSEIDIYKHFTWLKRSQVSHHTSASNETYQERLARLEGDKESLILQVCSIQNLQWALELHQYPC</sequence>
<evidence type="ECO:0000313" key="3">
    <source>
        <dbReference type="Proteomes" id="UP000826234"/>
    </source>
</evidence>
<dbReference type="Proteomes" id="UP000826234">
    <property type="component" value="Unassembled WGS sequence"/>
</dbReference>
<reference evidence="2 3" key="1">
    <citation type="journal article" date="2022" name="Gigascience">
        <title>A chromosome-level genome assembly and annotation of the desert horned lizard, Phrynosoma platyrhinos, provides insight into chromosomal rearrangements among reptiles.</title>
        <authorList>
            <person name="Koochekian N."/>
            <person name="Ascanio A."/>
            <person name="Farleigh K."/>
            <person name="Card D.C."/>
            <person name="Schield D.R."/>
            <person name="Castoe T.A."/>
            <person name="Jezkova T."/>
        </authorList>
    </citation>
    <scope>NUCLEOTIDE SEQUENCE [LARGE SCALE GENOMIC DNA]</scope>
    <source>
        <strain evidence="2">NK-2021</strain>
    </source>
</reference>
<organism evidence="2 3">
    <name type="scientific">Phrynosoma platyrhinos</name>
    <name type="common">Desert horned lizard</name>
    <dbReference type="NCBI Taxonomy" id="52577"/>
    <lineage>
        <taxon>Eukaryota</taxon>
        <taxon>Metazoa</taxon>
        <taxon>Chordata</taxon>
        <taxon>Craniata</taxon>
        <taxon>Vertebrata</taxon>
        <taxon>Euteleostomi</taxon>
        <taxon>Lepidosauria</taxon>
        <taxon>Squamata</taxon>
        <taxon>Bifurcata</taxon>
        <taxon>Unidentata</taxon>
        <taxon>Episquamata</taxon>
        <taxon>Toxicofera</taxon>
        <taxon>Iguania</taxon>
        <taxon>Phrynosomatidae</taxon>
        <taxon>Phrynosomatinae</taxon>
        <taxon>Phrynosoma</taxon>
    </lineage>
</organism>
<feature type="compositionally biased region" description="Acidic residues" evidence="1">
    <location>
        <begin position="70"/>
        <end position="97"/>
    </location>
</feature>
<evidence type="ECO:0000256" key="1">
    <source>
        <dbReference type="SAM" id="MobiDB-lite"/>
    </source>
</evidence>
<proteinExistence type="predicted"/>